<keyword evidence="2 6" id="KW-0732">Signal</keyword>
<dbReference type="Gene3D" id="3.40.190.10">
    <property type="entry name" value="Periplasmic binding protein-like II"/>
    <property type="match status" value="2"/>
</dbReference>
<organism evidence="7 8">
    <name type="scientific">Fusicatenibacter faecihominis</name>
    <dbReference type="NCBI Taxonomy" id="2881276"/>
    <lineage>
        <taxon>Bacteria</taxon>
        <taxon>Bacillati</taxon>
        <taxon>Bacillota</taxon>
        <taxon>Clostridia</taxon>
        <taxon>Lachnospirales</taxon>
        <taxon>Lachnospiraceae</taxon>
        <taxon>Fusicatenibacter</taxon>
    </lineage>
</organism>
<dbReference type="EMBL" id="JAJEPR010000035">
    <property type="protein sequence ID" value="MCC2191021.1"/>
    <property type="molecule type" value="Genomic_DNA"/>
</dbReference>
<dbReference type="AlphaFoldDB" id="A0AAE3J7K8"/>
<dbReference type="PANTHER" id="PTHR43649">
    <property type="entry name" value="ARABINOSE-BINDING PROTEIN-RELATED"/>
    <property type="match status" value="1"/>
</dbReference>
<dbReference type="InterPro" id="IPR006059">
    <property type="entry name" value="SBP"/>
</dbReference>
<evidence type="ECO:0000313" key="7">
    <source>
        <dbReference type="EMBL" id="MCC2191021.1"/>
    </source>
</evidence>
<keyword evidence="8" id="KW-1185">Reference proteome</keyword>
<dbReference type="InterPro" id="IPR050490">
    <property type="entry name" value="Bact_solute-bd_prot1"/>
</dbReference>
<sequence length="529" mass="59331">MKKEHLKKAAALSMAVMMAAGSLVIPGTTAKAASEVDHSEEITITMMTTEAGTQKFPTEGYVYDVIKEKFNINLEVQPIPASDYDTKISTVLASGQMPDIIGGLQSEKLLKYAPTGMFLNLTEYKDYAPDYFDLMYGEDRAAETKKVESDGSLFGFQKCEYNRIAVAQMVAIRTDLLEEIGVEEPTTFEEYYDDLLKIKEKHPDMYGFGTRNGTNYLVGSFAYALGTGGFPTFATTRGMYYEPESDSYVYGPTSEKFTRVVEFLQNAYKDGLLDPDYATMTKDDLFEKASSGKLMSVYDNNSFVGRVYNPALQEIDANAKFDILKPMANEDGNTRSYRYEKDWPNNNSVISVRTKYPERVVELLNWMYTEEGRMITNFGEEGVNYTVDEDGTIVTSQDMIDAQAGASDVAAAVRGELGLGLQGLAQYVDESLDAQITDPIMVENAEKIAEWTEEDLIDYYPLWPSFTEEETSRITELESNINNVFNQEIDGFITGKSTMDDWAGFVETLKSQGTEELEQIFNDAYARTK</sequence>
<reference evidence="7 8" key="1">
    <citation type="submission" date="2021-10" db="EMBL/GenBank/DDBJ databases">
        <title>Anaerobic single-cell dispensing facilitates the cultivation of human gut bacteria.</title>
        <authorList>
            <person name="Afrizal A."/>
        </authorList>
    </citation>
    <scope>NUCLEOTIDE SEQUENCE [LARGE SCALE GENOMIC DNA]</scope>
    <source>
        <strain evidence="7 8">CLA-AA-H277</strain>
    </source>
</reference>
<dbReference type="PANTHER" id="PTHR43649:SF33">
    <property type="entry name" value="POLYGALACTURONAN_RHAMNOGALACTURONAN-BINDING PROTEIN YTCQ"/>
    <property type="match status" value="1"/>
</dbReference>
<keyword evidence="3" id="KW-0472">Membrane</keyword>
<evidence type="ECO:0000256" key="5">
    <source>
        <dbReference type="ARBA" id="ARBA00023288"/>
    </source>
</evidence>
<feature type="signal peptide" evidence="6">
    <location>
        <begin position="1"/>
        <end position="19"/>
    </location>
</feature>
<keyword evidence="4" id="KW-0564">Palmitate</keyword>
<dbReference type="RefSeq" id="WP_227616020.1">
    <property type="nucleotide sequence ID" value="NZ_JAJEPR010000035.1"/>
</dbReference>
<protein>
    <submittedName>
        <fullName evidence="7">Extracellular solute-binding protein</fullName>
    </submittedName>
</protein>
<evidence type="ECO:0000313" key="8">
    <source>
        <dbReference type="Proteomes" id="UP001197875"/>
    </source>
</evidence>
<comment type="caution">
    <text evidence="7">The sequence shown here is derived from an EMBL/GenBank/DDBJ whole genome shotgun (WGS) entry which is preliminary data.</text>
</comment>
<evidence type="ECO:0000256" key="4">
    <source>
        <dbReference type="ARBA" id="ARBA00023139"/>
    </source>
</evidence>
<dbReference type="SUPFAM" id="SSF53850">
    <property type="entry name" value="Periplasmic binding protein-like II"/>
    <property type="match status" value="1"/>
</dbReference>
<evidence type="ECO:0000256" key="1">
    <source>
        <dbReference type="ARBA" id="ARBA00022475"/>
    </source>
</evidence>
<evidence type="ECO:0000256" key="2">
    <source>
        <dbReference type="ARBA" id="ARBA00022729"/>
    </source>
</evidence>
<proteinExistence type="predicted"/>
<evidence type="ECO:0000256" key="6">
    <source>
        <dbReference type="SAM" id="SignalP"/>
    </source>
</evidence>
<gene>
    <name evidence="7" type="ORF">LKD71_14665</name>
</gene>
<keyword evidence="1" id="KW-1003">Cell membrane</keyword>
<dbReference type="Pfam" id="PF01547">
    <property type="entry name" value="SBP_bac_1"/>
    <property type="match status" value="1"/>
</dbReference>
<accession>A0AAE3J7K8</accession>
<feature type="chain" id="PRO_5042156130" evidence="6">
    <location>
        <begin position="20"/>
        <end position="529"/>
    </location>
</feature>
<name>A0AAE3J7K8_9FIRM</name>
<keyword evidence="5" id="KW-0449">Lipoprotein</keyword>
<dbReference type="Proteomes" id="UP001197875">
    <property type="component" value="Unassembled WGS sequence"/>
</dbReference>
<evidence type="ECO:0000256" key="3">
    <source>
        <dbReference type="ARBA" id="ARBA00023136"/>
    </source>
</evidence>